<organism evidence="10 11">
    <name type="scientific">Halorarum salinum</name>
    <dbReference type="NCBI Taxonomy" id="2743089"/>
    <lineage>
        <taxon>Archaea</taxon>
        <taxon>Methanobacteriati</taxon>
        <taxon>Methanobacteriota</taxon>
        <taxon>Stenosarchaea group</taxon>
        <taxon>Halobacteria</taxon>
        <taxon>Halobacteriales</taxon>
        <taxon>Haloferacaceae</taxon>
        <taxon>Halorarum</taxon>
    </lineage>
</organism>
<dbReference type="EMBL" id="CP058579">
    <property type="protein sequence ID" value="QLG63536.1"/>
    <property type="molecule type" value="Genomic_DNA"/>
</dbReference>
<feature type="transmembrane region" description="Helical" evidence="9">
    <location>
        <begin position="149"/>
        <end position="173"/>
    </location>
</feature>
<feature type="transmembrane region" description="Helical" evidence="9">
    <location>
        <begin position="185"/>
        <end position="207"/>
    </location>
</feature>
<protein>
    <submittedName>
        <fullName evidence="10">NCS2 family permease</fullName>
    </submittedName>
</protein>
<feature type="transmembrane region" description="Helical" evidence="9">
    <location>
        <begin position="94"/>
        <end position="113"/>
    </location>
</feature>
<evidence type="ECO:0000256" key="3">
    <source>
        <dbReference type="ARBA" id="ARBA00022448"/>
    </source>
</evidence>
<name>A0A7D5QBN3_9EURY</name>
<keyword evidence="6 8" id="KW-1133">Transmembrane helix</keyword>
<evidence type="ECO:0000256" key="8">
    <source>
        <dbReference type="PIRNR" id="PIRNR005353"/>
    </source>
</evidence>
<dbReference type="OrthoDB" id="27788at2157"/>
<reference evidence="10 11" key="1">
    <citation type="submission" date="2020-06" db="EMBL/GenBank/DDBJ databases">
        <title>NJ-3-1, isolated from saline soil.</title>
        <authorList>
            <person name="Cui H.L."/>
            <person name="Shi X."/>
        </authorList>
    </citation>
    <scope>NUCLEOTIDE SEQUENCE [LARGE SCALE GENOMIC DNA]</scope>
    <source>
        <strain evidence="10 11">NJ-3-1</strain>
    </source>
</reference>
<keyword evidence="11" id="KW-1185">Reference proteome</keyword>
<dbReference type="GeneID" id="56039414"/>
<dbReference type="Proteomes" id="UP000509626">
    <property type="component" value="Chromosome"/>
</dbReference>
<accession>A0A7D5QBN3</accession>
<dbReference type="PANTHER" id="PTHR43337">
    <property type="entry name" value="XANTHINE/URACIL PERMEASE C887.17-RELATED"/>
    <property type="match status" value="1"/>
</dbReference>
<dbReference type="PIRSF" id="PIRSF005353">
    <property type="entry name" value="PbuG"/>
    <property type="match status" value="1"/>
</dbReference>
<feature type="transmembrane region" description="Helical" evidence="9">
    <location>
        <begin position="422"/>
        <end position="445"/>
    </location>
</feature>
<evidence type="ECO:0000256" key="6">
    <source>
        <dbReference type="ARBA" id="ARBA00022989"/>
    </source>
</evidence>
<comment type="similarity">
    <text evidence="2 8">Belongs to the nucleobase:cation symporter-2 (NCS2) (TC 2.A.40) family. Azg-like subfamily.</text>
</comment>
<keyword evidence="3 8" id="KW-0813">Transport</keyword>
<keyword evidence="7 8" id="KW-0472">Membrane</keyword>
<dbReference type="InterPro" id="IPR006043">
    <property type="entry name" value="NCS2"/>
</dbReference>
<gene>
    <name evidence="10" type="ORF">HUG12_18105</name>
</gene>
<keyword evidence="5 8" id="KW-0812">Transmembrane</keyword>
<evidence type="ECO:0000256" key="9">
    <source>
        <dbReference type="SAM" id="Phobius"/>
    </source>
</evidence>
<evidence type="ECO:0000256" key="7">
    <source>
        <dbReference type="ARBA" id="ARBA00023136"/>
    </source>
</evidence>
<feature type="transmembrane region" description="Helical" evidence="9">
    <location>
        <begin position="465"/>
        <end position="483"/>
    </location>
</feature>
<dbReference type="InterPro" id="IPR026033">
    <property type="entry name" value="Azg-like_bact_archaea"/>
</dbReference>
<evidence type="ECO:0000313" key="10">
    <source>
        <dbReference type="EMBL" id="QLG63536.1"/>
    </source>
</evidence>
<dbReference type="RefSeq" id="WP_179270120.1">
    <property type="nucleotide sequence ID" value="NZ_CP058579.1"/>
</dbReference>
<dbReference type="PANTHER" id="PTHR43337:SF1">
    <property type="entry name" value="XANTHINE_URACIL PERMEASE C887.17-RELATED"/>
    <property type="match status" value="1"/>
</dbReference>
<feature type="transmembrane region" description="Helical" evidence="9">
    <location>
        <begin position="67"/>
        <end position="87"/>
    </location>
</feature>
<feature type="transmembrane region" description="Helical" evidence="9">
    <location>
        <begin position="392"/>
        <end position="410"/>
    </location>
</feature>
<feature type="transmembrane region" description="Helical" evidence="9">
    <location>
        <begin position="214"/>
        <end position="236"/>
    </location>
</feature>
<dbReference type="KEGG" id="halu:HUG12_18105"/>
<evidence type="ECO:0000256" key="4">
    <source>
        <dbReference type="ARBA" id="ARBA00022475"/>
    </source>
</evidence>
<evidence type="ECO:0000256" key="1">
    <source>
        <dbReference type="ARBA" id="ARBA00004651"/>
    </source>
</evidence>
<keyword evidence="4 8" id="KW-1003">Cell membrane</keyword>
<evidence type="ECO:0000256" key="2">
    <source>
        <dbReference type="ARBA" id="ARBA00005697"/>
    </source>
</evidence>
<evidence type="ECO:0000256" key="5">
    <source>
        <dbReference type="ARBA" id="ARBA00022692"/>
    </source>
</evidence>
<dbReference type="GO" id="GO:0005886">
    <property type="term" value="C:plasma membrane"/>
    <property type="evidence" value="ECO:0007669"/>
    <property type="project" value="UniProtKB-SubCell"/>
</dbReference>
<dbReference type="AlphaFoldDB" id="A0A7D5QBN3"/>
<evidence type="ECO:0000313" key="11">
    <source>
        <dbReference type="Proteomes" id="UP000509626"/>
    </source>
</evidence>
<feature type="transmembrane region" description="Helical" evidence="9">
    <location>
        <begin position="367"/>
        <end position="386"/>
    </location>
</feature>
<comment type="subcellular location">
    <subcellularLocation>
        <location evidence="1 8">Cell membrane</location>
        <topology evidence="1 8">Multi-pass membrane protein</topology>
    </subcellularLocation>
</comment>
<feature type="transmembrane region" description="Helical" evidence="9">
    <location>
        <begin position="119"/>
        <end position="137"/>
    </location>
</feature>
<feature type="transmembrane region" description="Helical" evidence="9">
    <location>
        <begin position="24"/>
        <end position="47"/>
    </location>
</feature>
<dbReference type="GO" id="GO:0005345">
    <property type="term" value="F:purine nucleobase transmembrane transporter activity"/>
    <property type="evidence" value="ECO:0007669"/>
    <property type="project" value="TreeGrafter"/>
</dbReference>
<sequence length="487" mass="50602">MGLTDSLSNYFGFEEHGTDLPTELLAGVTTFLTMSYIVIVNPSILAVAIVEGPGPDVGRSFAEVQQMLAVVTLISAAVATFVMALYANRPFGQAPGLGLNAFFAFTVVLGLGIPWNTALAAVVVEGVVFMLLTAAGAREYIIRVFPQPVKFAVGGGIGLFLAIIGLDAMRVIASEPVTYIQLSPVFAQDPVAVVGVVGLLFTFALYARGIPGSIVFGILGTSVLGAVVSGLGYSAYSPQRLQENMGVTIADASLAPSVESLTYSAAGYDISPLVGAFLSGFENVDALGFALVVFTFFFVDFFDTAGTLTGVSQIAGFLDEDGNLPDIDKPLMADAIGTTVGGILGTSTVTTYIESATGVEEGGRTGMTALVVAILFVGSLAIVPLASAVPLYASHIALVVIAVLMLRNLVEIDWADYTHAVPAGLTMLVMPFTYSIAYGIAAGIISYPIVKAAAGEFEDVRPGHWVLAAAFVAYFVVRTGGILRATL</sequence>
<proteinExistence type="inferred from homology"/>
<dbReference type="InterPro" id="IPR045018">
    <property type="entry name" value="Azg-like"/>
</dbReference>
<feature type="transmembrane region" description="Helical" evidence="9">
    <location>
        <begin position="286"/>
        <end position="302"/>
    </location>
</feature>
<dbReference type="Pfam" id="PF00860">
    <property type="entry name" value="Xan_ur_permease"/>
    <property type="match status" value="1"/>
</dbReference>